<reference evidence="3 4" key="1">
    <citation type="submission" date="2024-10" db="EMBL/GenBank/DDBJ databases">
        <title>Updated reference genomes for cyclostephanoid diatoms.</title>
        <authorList>
            <person name="Roberts W.R."/>
            <person name="Alverson A.J."/>
        </authorList>
    </citation>
    <scope>NUCLEOTIDE SEQUENCE [LARGE SCALE GENOMIC DNA]</scope>
    <source>
        <strain evidence="3 4">AJA010-31</strain>
    </source>
</reference>
<dbReference type="Pfam" id="PF12237">
    <property type="entry name" value="PCIF1_WW"/>
    <property type="match status" value="1"/>
</dbReference>
<dbReference type="InterPro" id="IPR022035">
    <property type="entry name" value="PCIF1_WW"/>
</dbReference>
<organism evidence="3 4">
    <name type="scientific">Cyclotella atomus</name>
    <dbReference type="NCBI Taxonomy" id="382360"/>
    <lineage>
        <taxon>Eukaryota</taxon>
        <taxon>Sar</taxon>
        <taxon>Stramenopiles</taxon>
        <taxon>Ochrophyta</taxon>
        <taxon>Bacillariophyta</taxon>
        <taxon>Coscinodiscophyceae</taxon>
        <taxon>Thalassiosirophycidae</taxon>
        <taxon>Stephanodiscales</taxon>
        <taxon>Stephanodiscaceae</taxon>
        <taxon>Cyclotella</taxon>
    </lineage>
</organism>
<dbReference type="PANTHER" id="PTHR21727">
    <property type="entry name" value="PHOSPHORYLATED CTD INTERACTING FACTOR 1"/>
    <property type="match status" value="1"/>
</dbReference>
<dbReference type="EMBL" id="JALLPJ020000429">
    <property type="protein sequence ID" value="KAL3792396.1"/>
    <property type="molecule type" value="Genomic_DNA"/>
</dbReference>
<dbReference type="Proteomes" id="UP001530400">
    <property type="component" value="Unassembled WGS sequence"/>
</dbReference>
<dbReference type="PANTHER" id="PTHR21727:SF0">
    <property type="entry name" value="MRNA (2'-O-METHYLADENOSINE-N(6)-)-METHYLTRANSFERASE"/>
    <property type="match status" value="1"/>
</dbReference>
<gene>
    <name evidence="3" type="ORF">ACHAWO_000977</name>
</gene>
<evidence type="ECO:0000313" key="4">
    <source>
        <dbReference type="Proteomes" id="UP001530400"/>
    </source>
</evidence>
<evidence type="ECO:0000256" key="1">
    <source>
        <dbReference type="SAM" id="MobiDB-lite"/>
    </source>
</evidence>
<feature type="region of interest" description="Disordered" evidence="1">
    <location>
        <begin position="505"/>
        <end position="529"/>
    </location>
</feature>
<name>A0ABD3PYS0_9STRA</name>
<evidence type="ECO:0000259" key="2">
    <source>
        <dbReference type="Pfam" id="PF12237"/>
    </source>
</evidence>
<evidence type="ECO:0000313" key="3">
    <source>
        <dbReference type="EMBL" id="KAL3792396.1"/>
    </source>
</evidence>
<dbReference type="AlphaFoldDB" id="A0ABD3PYS0"/>
<keyword evidence="4" id="KW-1185">Reference proteome</keyword>
<accession>A0ABD3PYS0</accession>
<dbReference type="InterPro" id="IPR039881">
    <property type="entry name" value="PCIF1-like"/>
</dbReference>
<proteinExistence type="predicted"/>
<comment type="caution">
    <text evidence="3">The sequence shown here is derived from an EMBL/GenBank/DDBJ whole genome shotgun (WGS) entry which is preliminary data.</text>
</comment>
<feature type="domain" description="PCIF1 WW" evidence="2">
    <location>
        <begin position="341"/>
        <end position="505"/>
    </location>
</feature>
<sequence length="645" mass="73288">MPNSKGKKRKHSSDELINVCNITGLDESRPVEASENDNLFDCLEELASAQVSTAGNEPHAAEQKVSKKKSANKHQPPGFHRIPNIKIELHRHLQIENLSTFVLQSCKGLRMPTFERWLLDSKLEEKERRESILKEWEEDPSLKVEFMSKKKKYGRAALYGDLAIQKEQRRMEKERRLLLGAEKFSSTNWEWVRSIEMDPILPSEPLETDPSCRRLLEEVKSVLSAAADESLDTTQKALDIVKELCSTTAEAVSNLTLMETRLGKHQKFGWDAPVGSNKIKKDANVDKVTIEWNDDGNTCTLIYTQKKRASEKNGDKAKQKPKPFLVKLNAFHYHKLRDMFDKTHEPFNTVELKQLSKSQITHVFRSILFVMIIRYSSLAGAQQLKDLRGGGMQGAIHTEVFQCFTKWFGEQGIECFASPFNCQLHHYYSAFPSPDIDGHFGSFGDFFWPNEDFLRDGCWYELNPPFSPNIMGKMANRINELLTLASHQDMNVTFIVIVPTVNESKGEPQSAKKEKDSRRKHSDEVSAKSNVNPVSSVVHLSASNSFSSLIDNTHCNHHIVLPACEHGYVEGSQHLRPTQYKESRYNTSVIVLQSKKSFSLGNGSGKSVKASGKSVKVLDANSFEQDLREAFASRHKMETDKRRVR</sequence>
<feature type="region of interest" description="Disordered" evidence="1">
    <location>
        <begin position="51"/>
        <end position="81"/>
    </location>
</feature>
<feature type="compositionally biased region" description="Basic and acidic residues" evidence="1">
    <location>
        <begin position="505"/>
        <end position="526"/>
    </location>
</feature>
<protein>
    <recommendedName>
        <fullName evidence="2">PCIF1 WW domain-containing protein</fullName>
    </recommendedName>
</protein>